<keyword evidence="5" id="KW-0520">NAD</keyword>
<evidence type="ECO:0000256" key="4">
    <source>
        <dbReference type="PIRSR" id="PIRSR000112-1"/>
    </source>
</evidence>
<evidence type="ECO:0000256" key="2">
    <source>
        <dbReference type="ARBA" id="ARBA00022723"/>
    </source>
</evidence>
<feature type="binding site" evidence="5">
    <location>
        <begin position="117"/>
        <end position="120"/>
    </location>
    <ligand>
        <name>NAD(+)</name>
        <dbReference type="ChEBI" id="CHEBI:57540"/>
    </ligand>
</feature>
<dbReference type="PIRSF" id="PIRSF000112">
    <property type="entry name" value="Glycerol_dehydrogenase"/>
    <property type="match status" value="1"/>
</dbReference>
<keyword evidence="4" id="KW-0862">Zinc</keyword>
<dbReference type="SUPFAM" id="SSF56796">
    <property type="entry name" value="Dehydroquinate synthase-like"/>
    <property type="match status" value="1"/>
</dbReference>
<keyword evidence="2 4" id="KW-0479">Metal-binding</keyword>
<dbReference type="PANTHER" id="PTHR43616:SF3">
    <property type="entry name" value="HYDROXYCARBOXYLATE DEHYDROGENASE A"/>
    <property type="match status" value="1"/>
</dbReference>
<name>A0A378M9D8_LISGR</name>
<dbReference type="Proteomes" id="UP000254879">
    <property type="component" value="Unassembled WGS sequence"/>
</dbReference>
<dbReference type="PROSITE" id="PS00913">
    <property type="entry name" value="ADH_IRON_1"/>
    <property type="match status" value="1"/>
</dbReference>
<feature type="binding site" evidence="5">
    <location>
        <position position="128"/>
    </location>
    <ligand>
        <name>NAD(+)</name>
        <dbReference type="ChEBI" id="CHEBI:57540"/>
    </ligand>
</feature>
<dbReference type="InterPro" id="IPR018211">
    <property type="entry name" value="ADH_Fe_CS"/>
</dbReference>
<proteinExistence type="inferred from homology"/>
<dbReference type="GO" id="GO:0008888">
    <property type="term" value="F:glycerol dehydrogenase (NAD+) activity"/>
    <property type="evidence" value="ECO:0007669"/>
    <property type="project" value="UniProtKB-EC"/>
</dbReference>
<feature type="binding site" evidence="4">
    <location>
        <position position="273"/>
    </location>
    <ligand>
        <name>glycerol</name>
        <dbReference type="ChEBI" id="CHEBI:17754"/>
    </ligand>
</feature>
<dbReference type="PANTHER" id="PTHR43616">
    <property type="entry name" value="GLYCEROL DEHYDROGENASE"/>
    <property type="match status" value="1"/>
</dbReference>
<evidence type="ECO:0000313" key="8">
    <source>
        <dbReference type="Proteomes" id="UP000254879"/>
    </source>
</evidence>
<comment type="cofactor">
    <cofactor evidence="4">
        <name>Zn(2+)</name>
        <dbReference type="ChEBI" id="CHEBI:29105"/>
    </cofactor>
    <text evidence="4">Binds 1 zinc ion per subunit.</text>
</comment>
<protein>
    <submittedName>
        <fullName evidence="7">Glycerol dehydrogenase</fullName>
        <ecNumber evidence="7">1.1.1.6</ecNumber>
    </submittedName>
</protein>
<dbReference type="GO" id="GO:0046872">
    <property type="term" value="F:metal ion binding"/>
    <property type="evidence" value="ECO:0007669"/>
    <property type="project" value="UniProtKB-KW"/>
</dbReference>
<dbReference type="Pfam" id="PF00465">
    <property type="entry name" value="Fe-ADH"/>
    <property type="match status" value="1"/>
</dbReference>
<evidence type="ECO:0000256" key="5">
    <source>
        <dbReference type="PIRSR" id="PIRSR000112-3"/>
    </source>
</evidence>
<feature type="binding site" evidence="5">
    <location>
        <position position="126"/>
    </location>
    <ligand>
        <name>NAD(+)</name>
        <dbReference type="ChEBI" id="CHEBI:57540"/>
    </ligand>
</feature>
<dbReference type="AlphaFoldDB" id="A0A378M9D8"/>
<sequence>MEKELIVRGAPQEFVCETGAWQTLPRHLERRGLQRILVLKGTKSWEVAERFFPELPNYTVAFHTYQGESTYEERDFLVEKIAEENWEAVVAVGGGKITDLAKAAAIVSNKPVIILPTLASTCAAYTPLSVMYSPEGSMIRYDVFPRSNGLVLLDPEVILHSPKELLIAGIGDTLAKWYEADVIIRQLEQKPVEVEIAHFTAKLCRDNLLQYSEAALTAMEAGELNEAFVKIVETNIMVGGMVGGFGDDYGRCAGAHSIHDALTILPETHHLLHGNKVAYGIFVQLVLEGNWQEIDTLLPFYQSLQLPASLVDLGLAELPEARLAEVADRAASEHETIHLMPGKMTADKVLQAIDQLEIFMEKKGSKCEKSFLMRNDIGKLFYYLRSIAFSSKKRYPKTEDN</sequence>
<gene>
    <name evidence="7" type="primary">gldA</name>
    <name evidence="7" type="ORF">NCTC10815_00230</name>
</gene>
<dbReference type="CDD" id="cd08172">
    <property type="entry name" value="GlyDH-like"/>
    <property type="match status" value="1"/>
</dbReference>
<feature type="binding site" evidence="5">
    <location>
        <position position="132"/>
    </location>
    <ligand>
        <name>NAD(+)</name>
        <dbReference type="ChEBI" id="CHEBI:57540"/>
    </ligand>
</feature>
<dbReference type="InterPro" id="IPR001670">
    <property type="entry name" value="ADH_Fe/GldA"/>
</dbReference>
<dbReference type="EC" id="1.1.1.6" evidence="7"/>
<keyword evidence="3 7" id="KW-0560">Oxidoreductase</keyword>
<dbReference type="EMBL" id="UGPG01000001">
    <property type="protein sequence ID" value="STY42977.1"/>
    <property type="molecule type" value="Genomic_DNA"/>
</dbReference>
<dbReference type="InterPro" id="IPR016205">
    <property type="entry name" value="Glycerol_DH"/>
</dbReference>
<evidence type="ECO:0000256" key="3">
    <source>
        <dbReference type="ARBA" id="ARBA00023002"/>
    </source>
</evidence>
<organism evidence="7 8">
    <name type="scientific">Listeria grayi</name>
    <name type="common">Listeria murrayi</name>
    <dbReference type="NCBI Taxonomy" id="1641"/>
    <lineage>
        <taxon>Bacteria</taxon>
        <taxon>Bacillati</taxon>
        <taxon>Bacillota</taxon>
        <taxon>Bacilli</taxon>
        <taxon>Bacillales</taxon>
        <taxon>Listeriaceae</taxon>
        <taxon>Listeria</taxon>
    </lineage>
</organism>
<comment type="similarity">
    <text evidence="1">Belongs to the iron-containing alcohol dehydrogenase family.</text>
</comment>
<evidence type="ECO:0000256" key="1">
    <source>
        <dbReference type="ARBA" id="ARBA00007358"/>
    </source>
</evidence>
<evidence type="ECO:0000259" key="6">
    <source>
        <dbReference type="Pfam" id="PF00465"/>
    </source>
</evidence>
<feature type="binding site" evidence="4">
    <location>
        <position position="256"/>
    </location>
    <ligand>
        <name>glycerol</name>
        <dbReference type="ChEBI" id="CHEBI:17754"/>
    </ligand>
</feature>
<dbReference type="Gene3D" id="1.20.1090.10">
    <property type="entry name" value="Dehydroquinate synthase-like - alpha domain"/>
    <property type="match status" value="1"/>
</dbReference>
<feature type="binding site" evidence="4">
    <location>
        <position position="172"/>
    </location>
    <ligand>
        <name>glycerol</name>
        <dbReference type="ChEBI" id="CHEBI:17754"/>
    </ligand>
</feature>
<accession>A0A378M9D8</accession>
<feature type="domain" description="Alcohol dehydrogenase iron-type/glycerol dehydrogenase GldA" evidence="6">
    <location>
        <begin position="11"/>
        <end position="144"/>
    </location>
</feature>
<dbReference type="Gene3D" id="3.40.50.1970">
    <property type="match status" value="1"/>
</dbReference>
<evidence type="ECO:0000313" key="7">
    <source>
        <dbReference type="EMBL" id="STY42977.1"/>
    </source>
</evidence>
<feature type="binding site" evidence="5">
    <location>
        <begin position="95"/>
        <end position="99"/>
    </location>
    <ligand>
        <name>NAD(+)</name>
        <dbReference type="ChEBI" id="CHEBI:57540"/>
    </ligand>
</feature>
<reference evidence="7 8" key="1">
    <citation type="submission" date="2018-06" db="EMBL/GenBank/DDBJ databases">
        <authorList>
            <consortium name="Pathogen Informatics"/>
            <person name="Doyle S."/>
        </authorList>
    </citation>
    <scope>NUCLEOTIDE SEQUENCE [LARGE SCALE GENOMIC DNA]</scope>
    <source>
        <strain evidence="8">NCTC 10815</strain>
    </source>
</reference>